<dbReference type="Proteomes" id="UP001143480">
    <property type="component" value="Unassembled WGS sequence"/>
</dbReference>
<evidence type="ECO:0000313" key="3">
    <source>
        <dbReference type="Proteomes" id="UP001143480"/>
    </source>
</evidence>
<accession>A0A9W6KHB1</accession>
<gene>
    <name evidence="2" type="ORF">GCM10017581_038430</name>
</gene>
<name>A0A9W6KHB1_9ACTN</name>
<keyword evidence="1" id="KW-0732">Signal</keyword>
<evidence type="ECO:0000313" key="2">
    <source>
        <dbReference type="EMBL" id="GLL02101.1"/>
    </source>
</evidence>
<protein>
    <recommendedName>
        <fullName evidence="4">Secreted protein</fullName>
    </recommendedName>
</protein>
<organism evidence="2 3">
    <name type="scientific">Dactylosporangium matsuzakiense</name>
    <dbReference type="NCBI Taxonomy" id="53360"/>
    <lineage>
        <taxon>Bacteria</taxon>
        <taxon>Bacillati</taxon>
        <taxon>Actinomycetota</taxon>
        <taxon>Actinomycetes</taxon>
        <taxon>Micromonosporales</taxon>
        <taxon>Micromonosporaceae</taxon>
        <taxon>Dactylosporangium</taxon>
    </lineage>
</organism>
<feature type="chain" id="PRO_5040874982" description="Secreted protein" evidence="1">
    <location>
        <begin position="29"/>
        <end position="81"/>
    </location>
</feature>
<feature type="signal peptide" evidence="1">
    <location>
        <begin position="1"/>
        <end position="28"/>
    </location>
</feature>
<reference evidence="2" key="1">
    <citation type="journal article" date="2014" name="Int. J. Syst. Evol. Microbiol.">
        <title>Complete genome sequence of Corynebacterium casei LMG S-19264T (=DSM 44701T), isolated from a smear-ripened cheese.</title>
        <authorList>
            <consortium name="US DOE Joint Genome Institute (JGI-PGF)"/>
            <person name="Walter F."/>
            <person name="Albersmeier A."/>
            <person name="Kalinowski J."/>
            <person name="Ruckert C."/>
        </authorList>
    </citation>
    <scope>NUCLEOTIDE SEQUENCE</scope>
    <source>
        <strain evidence="2">VKM Ac-1321</strain>
    </source>
</reference>
<dbReference type="AlphaFoldDB" id="A0A9W6KHB1"/>
<comment type="caution">
    <text evidence="2">The sequence shown here is derived from an EMBL/GenBank/DDBJ whole genome shotgun (WGS) entry which is preliminary data.</text>
</comment>
<keyword evidence="3" id="KW-1185">Reference proteome</keyword>
<dbReference type="EMBL" id="BSFP01000021">
    <property type="protein sequence ID" value="GLL02101.1"/>
    <property type="molecule type" value="Genomic_DNA"/>
</dbReference>
<evidence type="ECO:0008006" key="4">
    <source>
        <dbReference type="Google" id="ProtNLM"/>
    </source>
</evidence>
<sequence>MVARAVLAAAVAVSAGAILTMSMTVGNAAAIKSCYVAPTGNDRMSGCAVTTWSWAAMGRPCHLLSIRVAGRWTTVRAMLIY</sequence>
<reference evidence="2" key="2">
    <citation type="submission" date="2023-01" db="EMBL/GenBank/DDBJ databases">
        <authorList>
            <person name="Sun Q."/>
            <person name="Evtushenko L."/>
        </authorList>
    </citation>
    <scope>NUCLEOTIDE SEQUENCE</scope>
    <source>
        <strain evidence="2">VKM Ac-1321</strain>
    </source>
</reference>
<proteinExistence type="predicted"/>
<evidence type="ECO:0000256" key="1">
    <source>
        <dbReference type="SAM" id="SignalP"/>
    </source>
</evidence>